<dbReference type="Gene3D" id="2.60.40.10">
    <property type="entry name" value="Immunoglobulins"/>
    <property type="match status" value="1"/>
</dbReference>
<dbReference type="InterPro" id="IPR050955">
    <property type="entry name" value="Plant_Biomass_Hydrol_Est"/>
</dbReference>
<evidence type="ECO:0000313" key="3">
    <source>
        <dbReference type="Proteomes" id="UP001156601"/>
    </source>
</evidence>
<sequence length="795" mass="86787">MLIRLLVLGFIVFGTINSYASTPKERQFEVLLQTHVPGDPYRVVSTGYLIYYPEDYEQETDKAFPVVLFLHGAGENGTSPSLLKSKGGFLPGLVERDWNFPFIIVSPLARWSMDSLSQAPYLEEIMSHVRANNRIDTTREYVAGLSQGGKGARLYAERHADTIAGLVSAAGYAGGVNIDGLAQSNIPVILSHNKDDGTISYKSSQGYYNRLINAGATNVVYDLQDTGGHNAWTRVFKNMQQWDWLLSFSNQGTGISISTASASPNVITSDVTSIQINANVIDESGELIGIQSVVADVSEVSGVANDLIETVALGDNSYQLNYDLFSTLNSGTYTINIIATDLDGNTKSKQITIEAVLPVNALPSATIVSPSTGDRFVEGQDVVVAVDAFDSDGDIQQVSLYVNDELSAVSDTQPYEFTIDDLSYGVNQLHAVAEDNQGAQTASARITLIVDPLNPLPAGTERLITVAGAGKVTNGGYFPLEMAFDDQPSYVDDGTPELVAGGSSAPYYSSRFGYIDFGENWFNVRITKTWTLYRPWSGGQQTPYQSVWWDDDSDAVNDDGVVESQLNFNSATNLVAHGDRQWALDGNFIQNPIAPKARYLILQAPEAMSNRALEYAIIGWEVDEQIPPPPPPAADLTLIQPFAAGKAEGSGYFPMQHAFDDTPEYSDGILSNAVSGNNAPYYSGRVGYIDLGDNWANISIVETHTLYRPWSGGDHTPYAEVWWDDDIDSINDGILETSINFNSGQNLANKNDTQWIRDFDGGDTPIQAKGRYMLFRAPDNMSRRALEYAIIGTEQ</sequence>
<evidence type="ECO:0008006" key="4">
    <source>
        <dbReference type="Google" id="ProtNLM"/>
    </source>
</evidence>
<reference evidence="2" key="2">
    <citation type="submission" date="2023-01" db="EMBL/GenBank/DDBJ databases">
        <title>Draft genome sequence of Agaribacter marinus strain NBRC 110023.</title>
        <authorList>
            <person name="Sun Q."/>
            <person name="Mori K."/>
        </authorList>
    </citation>
    <scope>NUCLEOTIDE SEQUENCE</scope>
    <source>
        <strain evidence="2">NBRC 110023</strain>
    </source>
</reference>
<name>A0AA37WJ03_9ALTE</name>
<dbReference type="EMBL" id="BSOT01000006">
    <property type="protein sequence ID" value="GLR71673.1"/>
    <property type="molecule type" value="Genomic_DNA"/>
</dbReference>
<gene>
    <name evidence="2" type="ORF">GCM10007852_25810</name>
</gene>
<organism evidence="2 3">
    <name type="scientific">Agaribacter marinus</name>
    <dbReference type="NCBI Taxonomy" id="1431249"/>
    <lineage>
        <taxon>Bacteria</taxon>
        <taxon>Pseudomonadati</taxon>
        <taxon>Pseudomonadota</taxon>
        <taxon>Gammaproteobacteria</taxon>
        <taxon>Alteromonadales</taxon>
        <taxon>Alteromonadaceae</taxon>
        <taxon>Agaribacter</taxon>
    </lineage>
</organism>
<comment type="caution">
    <text evidence="2">The sequence shown here is derived from an EMBL/GenBank/DDBJ whole genome shotgun (WGS) entry which is preliminary data.</text>
</comment>
<dbReference type="Proteomes" id="UP001156601">
    <property type="component" value="Unassembled WGS sequence"/>
</dbReference>
<dbReference type="PANTHER" id="PTHR43037">
    <property type="entry name" value="UNNAMED PRODUCT-RELATED"/>
    <property type="match status" value="1"/>
</dbReference>
<dbReference type="PANTHER" id="PTHR43037:SF1">
    <property type="entry name" value="BLL1128 PROTEIN"/>
    <property type="match status" value="1"/>
</dbReference>
<dbReference type="Pfam" id="PF17957">
    <property type="entry name" value="Big_7"/>
    <property type="match status" value="1"/>
</dbReference>
<accession>A0AA37WJ03</accession>
<dbReference type="SUPFAM" id="SSF53474">
    <property type="entry name" value="alpha/beta-Hydrolases"/>
    <property type="match status" value="1"/>
</dbReference>
<protein>
    <recommendedName>
        <fullName evidence="4">Esterase</fullName>
    </recommendedName>
</protein>
<dbReference type="InterPro" id="IPR013783">
    <property type="entry name" value="Ig-like_fold"/>
</dbReference>
<dbReference type="RefSeq" id="WP_284218010.1">
    <property type="nucleotide sequence ID" value="NZ_BSOT01000006.1"/>
</dbReference>
<keyword evidence="1" id="KW-0732">Signal</keyword>
<dbReference type="AlphaFoldDB" id="A0AA37WJ03"/>
<dbReference type="InterPro" id="IPR029058">
    <property type="entry name" value="AB_hydrolase_fold"/>
</dbReference>
<evidence type="ECO:0000256" key="1">
    <source>
        <dbReference type="ARBA" id="ARBA00022729"/>
    </source>
</evidence>
<evidence type="ECO:0000313" key="2">
    <source>
        <dbReference type="EMBL" id="GLR71673.1"/>
    </source>
</evidence>
<reference evidence="2" key="1">
    <citation type="journal article" date="2014" name="Int. J. Syst. Evol. Microbiol.">
        <title>Complete genome sequence of Corynebacterium casei LMG S-19264T (=DSM 44701T), isolated from a smear-ripened cheese.</title>
        <authorList>
            <consortium name="US DOE Joint Genome Institute (JGI-PGF)"/>
            <person name="Walter F."/>
            <person name="Albersmeier A."/>
            <person name="Kalinowski J."/>
            <person name="Ruckert C."/>
        </authorList>
    </citation>
    <scope>NUCLEOTIDE SEQUENCE</scope>
    <source>
        <strain evidence="2">NBRC 110023</strain>
    </source>
</reference>
<dbReference type="Gene3D" id="3.40.50.1820">
    <property type="entry name" value="alpha/beta hydrolase"/>
    <property type="match status" value="1"/>
</dbReference>
<proteinExistence type="predicted"/>
<keyword evidence="3" id="KW-1185">Reference proteome</keyword>